<keyword evidence="11" id="KW-1185">Reference proteome</keyword>
<dbReference type="EMBL" id="JABWMJ010000011">
    <property type="protein sequence ID" value="NUZ08174.1"/>
    <property type="molecule type" value="Genomic_DNA"/>
</dbReference>
<gene>
    <name evidence="10" type="ORF">HQN59_20655</name>
</gene>
<dbReference type="InterPro" id="IPR012259">
    <property type="entry name" value="DHFR"/>
</dbReference>
<comment type="pathway">
    <text evidence="1 8">Cofactor biosynthesis; tetrahydrofolate biosynthesis; 5,6,7,8-tetrahydrofolate from 7,8-dihydrofolate: step 1/1.</text>
</comment>
<dbReference type="GO" id="GO:0006730">
    <property type="term" value="P:one-carbon metabolic process"/>
    <property type="evidence" value="ECO:0007669"/>
    <property type="project" value="UniProtKB-KW"/>
</dbReference>
<dbReference type="CDD" id="cd00209">
    <property type="entry name" value="DHFR"/>
    <property type="match status" value="1"/>
</dbReference>
<feature type="domain" description="DHFR" evidence="9">
    <location>
        <begin position="10"/>
        <end position="166"/>
    </location>
</feature>
<sequence length="179" mass="19749">MDRRAPSRPLVSLVAAVARDGGIGRDNGLLVHLPEDLKHFKRTTLGAPIVMGRRTWDAIGRPLPGRRNIVITRDPKWHADGAERAASLDAAVTLAAPAPKVYVIGGAQIYALALPDADELVLTELDAEFDADTWFPAWPREAFLQQPGESHVAPQGFTYRFVTYSRKRAQDSHTTMETR</sequence>
<evidence type="ECO:0000256" key="6">
    <source>
        <dbReference type="ARBA" id="ARBA00023002"/>
    </source>
</evidence>
<evidence type="ECO:0000256" key="1">
    <source>
        <dbReference type="ARBA" id="ARBA00004903"/>
    </source>
</evidence>
<dbReference type="SUPFAM" id="SSF53597">
    <property type="entry name" value="Dihydrofolate reductase-like"/>
    <property type="match status" value="1"/>
</dbReference>
<dbReference type="PROSITE" id="PS51330">
    <property type="entry name" value="DHFR_2"/>
    <property type="match status" value="1"/>
</dbReference>
<comment type="similarity">
    <text evidence="2 8">Belongs to the dihydrofolate reductase family.</text>
</comment>
<comment type="caution">
    <text evidence="10">The sequence shown here is derived from an EMBL/GenBank/DDBJ whole genome shotgun (WGS) entry which is preliminary data.</text>
</comment>
<evidence type="ECO:0000313" key="11">
    <source>
        <dbReference type="Proteomes" id="UP000529637"/>
    </source>
</evidence>
<evidence type="ECO:0000313" key="10">
    <source>
        <dbReference type="EMBL" id="NUZ08174.1"/>
    </source>
</evidence>
<evidence type="ECO:0000259" key="9">
    <source>
        <dbReference type="PROSITE" id="PS51330"/>
    </source>
</evidence>
<dbReference type="Gene3D" id="3.40.430.10">
    <property type="entry name" value="Dihydrofolate Reductase, subunit A"/>
    <property type="match status" value="1"/>
</dbReference>
<dbReference type="Pfam" id="PF00186">
    <property type="entry name" value="DHFR_1"/>
    <property type="match status" value="1"/>
</dbReference>
<dbReference type="AlphaFoldDB" id="A0A7Y6NRU9"/>
<dbReference type="PANTHER" id="PTHR48069">
    <property type="entry name" value="DIHYDROFOLATE REDUCTASE"/>
    <property type="match status" value="1"/>
</dbReference>
<comment type="function">
    <text evidence="7 8">Key enzyme in folate metabolism. Catalyzes an essential reaction for de novo glycine and purine synthesis, and for DNA precursor synthesis.</text>
</comment>
<protein>
    <recommendedName>
        <fullName evidence="3 8">Dihydrofolate reductase</fullName>
        <ecNumber evidence="3 8">1.5.1.3</ecNumber>
    </recommendedName>
</protein>
<dbReference type="GO" id="GO:0046654">
    <property type="term" value="P:tetrahydrofolate biosynthetic process"/>
    <property type="evidence" value="ECO:0007669"/>
    <property type="project" value="UniProtKB-UniPathway"/>
</dbReference>
<dbReference type="GO" id="GO:0046655">
    <property type="term" value="P:folic acid metabolic process"/>
    <property type="evidence" value="ECO:0007669"/>
    <property type="project" value="TreeGrafter"/>
</dbReference>
<dbReference type="InterPro" id="IPR001796">
    <property type="entry name" value="DHFR_dom"/>
</dbReference>
<dbReference type="PANTHER" id="PTHR48069:SF3">
    <property type="entry name" value="DIHYDROFOLATE REDUCTASE"/>
    <property type="match status" value="1"/>
</dbReference>
<dbReference type="GO" id="GO:0046452">
    <property type="term" value="P:dihydrofolate metabolic process"/>
    <property type="evidence" value="ECO:0007669"/>
    <property type="project" value="TreeGrafter"/>
</dbReference>
<evidence type="ECO:0000256" key="7">
    <source>
        <dbReference type="ARBA" id="ARBA00025067"/>
    </source>
</evidence>
<reference evidence="10 11" key="1">
    <citation type="submission" date="2020-06" db="EMBL/GenBank/DDBJ databases">
        <title>Schlegella sp. ID0723 isolated from air conditioner.</title>
        <authorList>
            <person name="Kim D.Y."/>
            <person name="Kim D.-U."/>
        </authorList>
    </citation>
    <scope>NUCLEOTIDE SEQUENCE [LARGE SCALE GENOMIC DNA]</scope>
    <source>
        <strain evidence="10 11">ID0723</strain>
    </source>
</reference>
<evidence type="ECO:0000256" key="5">
    <source>
        <dbReference type="ARBA" id="ARBA00022857"/>
    </source>
</evidence>
<dbReference type="EC" id="1.5.1.3" evidence="3 8"/>
<dbReference type="Proteomes" id="UP000529637">
    <property type="component" value="Unassembled WGS sequence"/>
</dbReference>
<dbReference type="FunFam" id="3.40.430.10:FF:000001">
    <property type="entry name" value="Dihydrofolate reductase"/>
    <property type="match status" value="1"/>
</dbReference>
<keyword evidence="4 8" id="KW-0554">One-carbon metabolism</keyword>
<accession>A0A7Y6NRU9</accession>
<keyword evidence="6 8" id="KW-0560">Oxidoreductase</keyword>
<evidence type="ECO:0000256" key="3">
    <source>
        <dbReference type="ARBA" id="ARBA00012856"/>
    </source>
</evidence>
<dbReference type="GO" id="GO:0004146">
    <property type="term" value="F:dihydrofolate reductase activity"/>
    <property type="evidence" value="ECO:0007669"/>
    <property type="project" value="UniProtKB-EC"/>
</dbReference>
<dbReference type="RefSeq" id="WP_176071009.1">
    <property type="nucleotide sequence ID" value="NZ_JABWMJ010000011.1"/>
</dbReference>
<dbReference type="InterPro" id="IPR024072">
    <property type="entry name" value="DHFR-like_dom_sf"/>
</dbReference>
<dbReference type="PIRSF" id="PIRSF000194">
    <property type="entry name" value="DHFR"/>
    <property type="match status" value="1"/>
</dbReference>
<evidence type="ECO:0000256" key="8">
    <source>
        <dbReference type="PIRNR" id="PIRNR000194"/>
    </source>
</evidence>
<comment type="catalytic activity">
    <reaction evidence="8">
        <text>(6S)-5,6,7,8-tetrahydrofolate + NADP(+) = 7,8-dihydrofolate + NADPH + H(+)</text>
        <dbReference type="Rhea" id="RHEA:15009"/>
        <dbReference type="ChEBI" id="CHEBI:15378"/>
        <dbReference type="ChEBI" id="CHEBI:57451"/>
        <dbReference type="ChEBI" id="CHEBI:57453"/>
        <dbReference type="ChEBI" id="CHEBI:57783"/>
        <dbReference type="ChEBI" id="CHEBI:58349"/>
        <dbReference type="EC" id="1.5.1.3"/>
    </reaction>
</comment>
<name>A0A7Y6NRU9_9BURK</name>
<dbReference type="PRINTS" id="PR00070">
    <property type="entry name" value="DHFR"/>
</dbReference>
<evidence type="ECO:0000256" key="2">
    <source>
        <dbReference type="ARBA" id="ARBA00009539"/>
    </source>
</evidence>
<dbReference type="GO" id="GO:0070401">
    <property type="term" value="F:NADP+ binding"/>
    <property type="evidence" value="ECO:0007669"/>
    <property type="project" value="UniProtKB-ARBA"/>
</dbReference>
<dbReference type="GO" id="GO:0005829">
    <property type="term" value="C:cytosol"/>
    <property type="evidence" value="ECO:0007669"/>
    <property type="project" value="TreeGrafter"/>
</dbReference>
<keyword evidence="5 8" id="KW-0521">NADP</keyword>
<organism evidence="10 11">
    <name type="scientific">Piscinibacter koreensis</name>
    <dbReference type="NCBI Taxonomy" id="2742824"/>
    <lineage>
        <taxon>Bacteria</taxon>
        <taxon>Pseudomonadati</taxon>
        <taxon>Pseudomonadota</taxon>
        <taxon>Betaproteobacteria</taxon>
        <taxon>Burkholderiales</taxon>
        <taxon>Sphaerotilaceae</taxon>
        <taxon>Piscinibacter</taxon>
    </lineage>
</organism>
<dbReference type="UniPathway" id="UPA00077">
    <property type="reaction ID" value="UER00158"/>
</dbReference>
<proteinExistence type="inferred from homology"/>
<evidence type="ECO:0000256" key="4">
    <source>
        <dbReference type="ARBA" id="ARBA00022563"/>
    </source>
</evidence>